<feature type="region of interest" description="Disordered" evidence="7">
    <location>
        <begin position="93"/>
        <end position="116"/>
    </location>
</feature>
<feature type="non-terminal residue" evidence="9">
    <location>
        <position position="741"/>
    </location>
</feature>
<dbReference type="Pfam" id="PF21787">
    <property type="entry name" value="TNP-like_RNaseH_N"/>
    <property type="match status" value="1"/>
</dbReference>
<dbReference type="PANTHER" id="PTHR48257:SF1">
    <property type="match status" value="1"/>
</dbReference>
<dbReference type="Pfam" id="PF05485">
    <property type="entry name" value="THAP"/>
    <property type="match status" value="1"/>
</dbReference>
<accession>A0A147BB10</accession>
<evidence type="ECO:0000256" key="6">
    <source>
        <dbReference type="SAM" id="Coils"/>
    </source>
</evidence>
<evidence type="ECO:0000256" key="4">
    <source>
        <dbReference type="ARBA" id="ARBA00023125"/>
    </source>
</evidence>
<dbReference type="AlphaFoldDB" id="A0A147BB10"/>
<dbReference type="GO" id="GO:0008270">
    <property type="term" value="F:zinc ion binding"/>
    <property type="evidence" value="ECO:0007669"/>
    <property type="project" value="UniProtKB-KW"/>
</dbReference>
<proteinExistence type="predicted"/>
<protein>
    <submittedName>
        <fullName evidence="9">Putative transposase protein</fullName>
    </submittedName>
</protein>
<dbReference type="SMART" id="SM00980">
    <property type="entry name" value="THAP"/>
    <property type="match status" value="1"/>
</dbReference>
<dbReference type="Pfam" id="PF21788">
    <property type="entry name" value="TNP-like_GBD"/>
    <property type="match status" value="1"/>
</dbReference>
<feature type="coiled-coil region" evidence="6">
    <location>
        <begin position="227"/>
        <end position="261"/>
    </location>
</feature>
<feature type="domain" description="THAP-type" evidence="8">
    <location>
        <begin position="1"/>
        <end position="83"/>
    </location>
</feature>
<evidence type="ECO:0000256" key="3">
    <source>
        <dbReference type="ARBA" id="ARBA00022833"/>
    </source>
</evidence>
<keyword evidence="3" id="KW-0862">Zinc</keyword>
<dbReference type="InterPro" id="IPR038441">
    <property type="entry name" value="THAP_Znf_sf"/>
</dbReference>
<dbReference type="PANTHER" id="PTHR48257">
    <property type="match status" value="1"/>
</dbReference>
<evidence type="ECO:0000256" key="2">
    <source>
        <dbReference type="ARBA" id="ARBA00022771"/>
    </source>
</evidence>
<organism evidence="9">
    <name type="scientific">Ixodes ricinus</name>
    <name type="common">Common tick</name>
    <name type="synonym">Acarus ricinus</name>
    <dbReference type="NCBI Taxonomy" id="34613"/>
    <lineage>
        <taxon>Eukaryota</taxon>
        <taxon>Metazoa</taxon>
        <taxon>Ecdysozoa</taxon>
        <taxon>Arthropoda</taxon>
        <taxon>Chelicerata</taxon>
        <taxon>Arachnida</taxon>
        <taxon>Acari</taxon>
        <taxon>Parasitiformes</taxon>
        <taxon>Ixodida</taxon>
        <taxon>Ixodoidea</taxon>
        <taxon>Ixodidae</taxon>
        <taxon>Ixodinae</taxon>
        <taxon>Ixodes</taxon>
    </lineage>
</organism>
<dbReference type="SUPFAM" id="SSF57716">
    <property type="entry name" value="Glucocorticoid receptor-like (DNA-binding domain)"/>
    <property type="match status" value="1"/>
</dbReference>
<reference evidence="9" key="1">
    <citation type="journal article" date="2018" name="PLoS Negl. Trop. Dis.">
        <title>Sialome diversity of ticks revealed by RNAseq of single tick salivary glands.</title>
        <authorList>
            <person name="Perner J."/>
            <person name="Kropackova S."/>
            <person name="Kopacek P."/>
            <person name="Ribeiro J.M."/>
        </authorList>
    </citation>
    <scope>NUCLEOTIDE SEQUENCE</scope>
    <source>
        <strain evidence="9">Siblings of single egg batch collected in Ceske Budejovice</strain>
        <tissue evidence="9">Salivary glands</tissue>
    </source>
</reference>
<dbReference type="Gene3D" id="6.20.210.20">
    <property type="entry name" value="THAP domain"/>
    <property type="match status" value="1"/>
</dbReference>
<dbReference type="InterPro" id="IPR048366">
    <property type="entry name" value="TNP-like_GBD"/>
</dbReference>
<keyword evidence="4 5" id="KW-0238">DNA-binding</keyword>
<keyword evidence="6" id="KW-0175">Coiled coil</keyword>
<dbReference type="PROSITE" id="PS50950">
    <property type="entry name" value="ZF_THAP"/>
    <property type="match status" value="1"/>
</dbReference>
<dbReference type="EMBL" id="GEGO01007456">
    <property type="protein sequence ID" value="JAR87948.1"/>
    <property type="molecule type" value="Transcribed_RNA"/>
</dbReference>
<evidence type="ECO:0000256" key="5">
    <source>
        <dbReference type="PROSITE-ProRule" id="PRU00309"/>
    </source>
</evidence>
<dbReference type="InterPro" id="IPR006612">
    <property type="entry name" value="THAP_Znf"/>
</dbReference>
<dbReference type="InterPro" id="IPR048365">
    <property type="entry name" value="TNP-like_RNaseH_N"/>
</dbReference>
<evidence type="ECO:0000313" key="9">
    <source>
        <dbReference type="EMBL" id="JAR87948.1"/>
    </source>
</evidence>
<keyword evidence="1" id="KW-0479">Metal-binding</keyword>
<feature type="compositionally biased region" description="Basic and acidic residues" evidence="7">
    <location>
        <begin position="97"/>
        <end position="116"/>
    </location>
</feature>
<name>A0A147BB10_IXORI</name>
<sequence length="741" mass="83461">MRYCCVPLCTSSARKKEPTVLFHEVPAGVVLRQKWIKIISRKDWEPNTTSNYSVVCSKHFVSSDFKENTKILQLKKGAVPSVFAGYPSYMCSAPPKQRRDESSRKRALQPDDDKNRTVKRMRKTTADAGDVHLVDCTVDSVGASVCDEHVRLTATSACVSPAPTSSRASVSQTPVSHIAGGEESIPKRTAAASSYSSVMVDAQSFAKRAFATQTEKTRTSASGFVERRKWRAKEQALRLQISRLKETVDKYKEELRKLKEDCNVSTFLDVVAGAEQKNVRAVFLLDQITNYNSKRPTWSETTVRYCIIFRSMSTKAYEYIRCEQLLRLPCRNTLQKYIGIASGEVGFSSLVRCRLETELQSLTAPQSRVCSLMIDEMHIKQKLEYNKQRDAFVGDVNMSLDLDHLTQAENNSILANSLLCFLLCGLAGRFKIPVGYFFTKACTGAELAETIVHVIKKTEELGFEIVRLVTDNHKINVAAMDILCKGQAATSAPHPADSSRIIFLAFDQCHIIKNVRSQFLAKSMGGQKEISAAPLKELYKMQQGSTVKPIRFLTRKHLYPSNIEKMSVRPAVQIFSPPATAALQYMKDQAGHTCDVLFASVGPTVDFMLMMHKWFAVMDVSNSQQHIHKNDPDTRHFSDVDDARLIWLETTFLDYLTKLKNNSHPDNFLSKETNHALVLTTRSNVECIRFLLNEKKFNFVLTRKFSSDPIETLFGFLRRTAGCNDAMDMKSVLCGLEKMLK</sequence>
<dbReference type="GO" id="GO:0003677">
    <property type="term" value="F:DNA binding"/>
    <property type="evidence" value="ECO:0007669"/>
    <property type="project" value="UniProtKB-UniRule"/>
</dbReference>
<evidence type="ECO:0000256" key="1">
    <source>
        <dbReference type="ARBA" id="ARBA00022723"/>
    </source>
</evidence>
<keyword evidence="2 5" id="KW-0863">Zinc-finger</keyword>
<evidence type="ECO:0000256" key="7">
    <source>
        <dbReference type="SAM" id="MobiDB-lite"/>
    </source>
</evidence>
<evidence type="ECO:0000259" key="8">
    <source>
        <dbReference type="PROSITE" id="PS50950"/>
    </source>
</evidence>
<dbReference type="SMART" id="SM00692">
    <property type="entry name" value="DM3"/>
    <property type="match status" value="1"/>
</dbReference>